<evidence type="ECO:0000313" key="2">
    <source>
        <dbReference type="EMBL" id="SCZ65807.1"/>
    </source>
</evidence>
<accession>A0A1G5QVP0</accession>
<proteinExistence type="predicted"/>
<evidence type="ECO:0000313" key="3">
    <source>
        <dbReference type="Proteomes" id="UP000198767"/>
    </source>
</evidence>
<feature type="domain" description="DUF58" evidence="1">
    <location>
        <begin position="54"/>
        <end position="256"/>
    </location>
</feature>
<dbReference type="PANTHER" id="PTHR33608">
    <property type="entry name" value="BLL2464 PROTEIN"/>
    <property type="match status" value="1"/>
</dbReference>
<dbReference type="RefSeq" id="WP_232716428.1">
    <property type="nucleotide sequence ID" value="NZ_FMWG01000006.1"/>
</dbReference>
<dbReference type="Proteomes" id="UP000198767">
    <property type="component" value="Unassembled WGS sequence"/>
</dbReference>
<gene>
    <name evidence="2" type="ORF">SAMN04488118_10698</name>
</gene>
<dbReference type="PANTHER" id="PTHR33608:SF6">
    <property type="entry name" value="BLL2464 PROTEIN"/>
    <property type="match status" value="1"/>
</dbReference>
<keyword evidence="3" id="KW-1185">Reference proteome</keyword>
<evidence type="ECO:0000259" key="1">
    <source>
        <dbReference type="Pfam" id="PF01882"/>
    </source>
</evidence>
<dbReference type="EMBL" id="FMWG01000006">
    <property type="protein sequence ID" value="SCZ65807.1"/>
    <property type="molecule type" value="Genomic_DNA"/>
</dbReference>
<name>A0A1G5QVP0_9RHOB</name>
<dbReference type="AlphaFoldDB" id="A0A1G5QVP0"/>
<organism evidence="2 3">
    <name type="scientific">Epibacterium ulvae</name>
    <dbReference type="NCBI Taxonomy" id="1156985"/>
    <lineage>
        <taxon>Bacteria</taxon>
        <taxon>Pseudomonadati</taxon>
        <taxon>Pseudomonadota</taxon>
        <taxon>Alphaproteobacteria</taxon>
        <taxon>Rhodobacterales</taxon>
        <taxon>Roseobacteraceae</taxon>
        <taxon>Epibacterium</taxon>
    </lineage>
</organism>
<dbReference type="InterPro" id="IPR002881">
    <property type="entry name" value="DUF58"/>
</dbReference>
<dbReference type="STRING" id="1156985.SAMN04488118_10698"/>
<protein>
    <recommendedName>
        <fullName evidence="1">DUF58 domain-containing protein</fullName>
    </recommendedName>
</protein>
<dbReference type="Pfam" id="PF01882">
    <property type="entry name" value="DUF58"/>
    <property type="match status" value="1"/>
</dbReference>
<sequence length="295" mass="33237">MNDAPASALALRHAAEEDASAFPPLLVEAQELAGSVMLGEHGRRRSGTGDDFWQYRPLQQGDSRRMIDHRMSAKGDQQFVREREWQIAQTIHVWSDLGASMRYASQAAVPQKIDRARLLTLAASILMIRAGERVGLTGGLLPPRRGNIQVLRLAEMLSQTEPQDYTPPEHRALIPHARALFVSDFLGPFDELQIALGKAADRGVRGVLLQVLDPSEVDFDFQGRTRFQSINGGIEHETLKASALRTRYIQRLEERRKFMDELCQLAGWRLHVHRTDHSAQSALMWLFETLQRSAA</sequence>
<reference evidence="2 3" key="1">
    <citation type="submission" date="2016-10" db="EMBL/GenBank/DDBJ databases">
        <authorList>
            <person name="de Groot N.N."/>
        </authorList>
    </citation>
    <scope>NUCLEOTIDE SEQUENCE [LARGE SCALE GENOMIC DNA]</scope>
    <source>
        <strain evidence="2 3">U95</strain>
    </source>
</reference>